<evidence type="ECO:0000256" key="5">
    <source>
        <dbReference type="ARBA" id="ARBA00022448"/>
    </source>
</evidence>
<organism evidence="18 19">
    <name type="scientific">Segnochrobactrum spirostomi</name>
    <dbReference type="NCBI Taxonomy" id="2608987"/>
    <lineage>
        <taxon>Bacteria</taxon>
        <taxon>Pseudomonadati</taxon>
        <taxon>Pseudomonadota</taxon>
        <taxon>Alphaproteobacteria</taxon>
        <taxon>Hyphomicrobiales</taxon>
        <taxon>Segnochrobactraceae</taxon>
        <taxon>Segnochrobactrum</taxon>
    </lineage>
</organism>
<dbReference type="InterPro" id="IPR005171">
    <property type="entry name" value="Cyt_c_oxidase_su4_prok"/>
</dbReference>
<name>A0A6A7Y3Z2_9HYPH</name>
<evidence type="ECO:0000256" key="3">
    <source>
        <dbReference type="ARBA" id="ARBA00011700"/>
    </source>
</evidence>
<evidence type="ECO:0000256" key="7">
    <source>
        <dbReference type="ARBA" id="ARBA00022692"/>
    </source>
</evidence>
<feature type="transmembrane region" description="Helical" evidence="17">
    <location>
        <begin position="85"/>
        <end position="105"/>
    </location>
</feature>
<keyword evidence="6" id="KW-1003">Cell membrane</keyword>
<comment type="function">
    <text evidence="12">Cytochrome bo(3) ubiquinol terminal oxidase is the component of the aerobic respiratory chain of E.coli that predominates when cells are grown at high aeration. Has proton pump activity across the membrane in addition to electron transfer, pumping 2 protons/electron.</text>
</comment>
<evidence type="ECO:0000256" key="9">
    <source>
        <dbReference type="ARBA" id="ARBA00022989"/>
    </source>
</evidence>
<dbReference type="InterPro" id="IPR050968">
    <property type="entry name" value="Cytochrome_c_oxidase_bac_sub4"/>
</dbReference>
<comment type="caution">
    <text evidence="18">The sequence shown here is derived from an EMBL/GenBank/DDBJ whole genome shotgun (WGS) entry which is preliminary data.</text>
</comment>
<evidence type="ECO:0000256" key="14">
    <source>
        <dbReference type="ARBA" id="ARBA00030211"/>
    </source>
</evidence>
<feature type="transmembrane region" description="Helical" evidence="17">
    <location>
        <begin position="25"/>
        <end position="46"/>
    </location>
</feature>
<evidence type="ECO:0000313" key="19">
    <source>
        <dbReference type="Proteomes" id="UP000332515"/>
    </source>
</evidence>
<protein>
    <recommendedName>
        <fullName evidence="4">Cytochrome bo(3) ubiquinol oxidase subunit 4</fullName>
    </recommendedName>
    <alternativeName>
        <fullName evidence="16">Cytochrome o ubiquinol oxidase subunit 4</fullName>
    </alternativeName>
    <alternativeName>
        <fullName evidence="13">Oxidase bo(3) subunit 4</fullName>
    </alternativeName>
    <alternativeName>
        <fullName evidence="14">Ubiquinol oxidase polypeptide IV</fullName>
    </alternativeName>
    <alternativeName>
        <fullName evidence="15">Ubiquinol oxidase subunit 4</fullName>
    </alternativeName>
</protein>
<keyword evidence="8" id="KW-0249">Electron transport</keyword>
<evidence type="ECO:0000256" key="12">
    <source>
        <dbReference type="ARBA" id="ARBA00025694"/>
    </source>
</evidence>
<keyword evidence="19" id="KW-1185">Reference proteome</keyword>
<dbReference type="GO" id="GO:0005886">
    <property type="term" value="C:plasma membrane"/>
    <property type="evidence" value="ECO:0007669"/>
    <property type="project" value="UniProtKB-SubCell"/>
</dbReference>
<keyword evidence="10" id="KW-0560">Oxidoreductase</keyword>
<evidence type="ECO:0000256" key="6">
    <source>
        <dbReference type="ARBA" id="ARBA00022475"/>
    </source>
</evidence>
<keyword evidence="7 17" id="KW-0812">Transmembrane</keyword>
<keyword evidence="11 17" id="KW-0472">Membrane</keyword>
<evidence type="ECO:0000256" key="8">
    <source>
        <dbReference type="ARBA" id="ARBA00022982"/>
    </source>
</evidence>
<comment type="similarity">
    <text evidence="2">Belongs to the cytochrome c oxidase bacterial subunit 4 family.</text>
</comment>
<keyword evidence="5" id="KW-0813">Transport</keyword>
<dbReference type="NCBIfam" id="TIGR02847">
    <property type="entry name" value="CyoD"/>
    <property type="match status" value="1"/>
</dbReference>
<comment type="subcellular location">
    <subcellularLocation>
        <location evidence="1">Cell membrane</location>
        <topology evidence="1">Multi-pass membrane protein</topology>
    </subcellularLocation>
</comment>
<dbReference type="AlphaFoldDB" id="A0A6A7Y3Z2"/>
<dbReference type="RefSeq" id="WP_153480092.1">
    <property type="nucleotide sequence ID" value="NZ_VWNA01000001.1"/>
</dbReference>
<evidence type="ECO:0000256" key="4">
    <source>
        <dbReference type="ARBA" id="ARBA00014689"/>
    </source>
</evidence>
<dbReference type="GO" id="GO:0015078">
    <property type="term" value="F:proton transmembrane transporter activity"/>
    <property type="evidence" value="ECO:0007669"/>
    <property type="project" value="TreeGrafter"/>
</dbReference>
<dbReference type="EMBL" id="VWNA01000001">
    <property type="protein sequence ID" value="MQT12831.1"/>
    <property type="molecule type" value="Genomic_DNA"/>
</dbReference>
<evidence type="ECO:0000313" key="18">
    <source>
        <dbReference type="EMBL" id="MQT12831.1"/>
    </source>
</evidence>
<comment type="subunit">
    <text evidence="3">Heterooctamer of two A chains, two B chains, two C chains and two D chains.</text>
</comment>
<dbReference type="PANTHER" id="PTHR36835:SF1">
    <property type="entry name" value="CYTOCHROME BO(3) UBIQUINOL OXIDASE SUBUNIT 4"/>
    <property type="match status" value="1"/>
</dbReference>
<dbReference type="Proteomes" id="UP000332515">
    <property type="component" value="Unassembled WGS sequence"/>
</dbReference>
<sequence>MNAPHAAPAHGHHDDGASHGTVKSYIVGFVLSVILTAVPFALVMAGTLPATTVVPLIVILGIVQIVVHLVYFLHLNTSSSQTWNMSAFLFTVLIVAITVIGSLWIMHHLDMNMMPGMMPTE</sequence>
<reference evidence="18 19" key="1">
    <citation type="submission" date="2019-09" db="EMBL/GenBank/DDBJ databases">
        <title>Segnochrobactrum spirostomi gen. nov., sp. nov., isolated from the ciliate Spirostomum cf. yagiui and description of a novel family, Segnochrobactraceae fam. nov. within the order Rhizobiales of the class Alphaproteobacteria.</title>
        <authorList>
            <person name="Akter S."/>
            <person name="Shazib S.U.A."/>
            <person name="Shin M.K."/>
        </authorList>
    </citation>
    <scope>NUCLEOTIDE SEQUENCE [LARGE SCALE GENOMIC DNA]</scope>
    <source>
        <strain evidence="18 19">Sp-1</strain>
    </source>
</reference>
<dbReference type="GO" id="GO:0009486">
    <property type="term" value="F:cytochrome bo3 ubiquinol oxidase activity"/>
    <property type="evidence" value="ECO:0007669"/>
    <property type="project" value="InterPro"/>
</dbReference>
<accession>A0A6A7Y3Z2</accession>
<dbReference type="GO" id="GO:0009319">
    <property type="term" value="C:cytochrome o ubiquinol oxidase complex"/>
    <property type="evidence" value="ECO:0007669"/>
    <property type="project" value="TreeGrafter"/>
</dbReference>
<keyword evidence="9 17" id="KW-1133">Transmembrane helix</keyword>
<evidence type="ECO:0000256" key="17">
    <source>
        <dbReference type="SAM" id="Phobius"/>
    </source>
</evidence>
<dbReference type="NCBIfam" id="NF007878">
    <property type="entry name" value="PRK10582.1"/>
    <property type="match status" value="1"/>
</dbReference>
<evidence type="ECO:0000256" key="10">
    <source>
        <dbReference type="ARBA" id="ARBA00023002"/>
    </source>
</evidence>
<dbReference type="InterPro" id="IPR014210">
    <property type="entry name" value="Cyt_o_ubiqinol_oxidase_su4"/>
</dbReference>
<evidence type="ECO:0000256" key="16">
    <source>
        <dbReference type="ARBA" id="ARBA00032185"/>
    </source>
</evidence>
<evidence type="ECO:0000256" key="11">
    <source>
        <dbReference type="ARBA" id="ARBA00023136"/>
    </source>
</evidence>
<dbReference type="GO" id="GO:0015990">
    <property type="term" value="P:electron transport coupled proton transport"/>
    <property type="evidence" value="ECO:0007669"/>
    <property type="project" value="InterPro"/>
</dbReference>
<evidence type="ECO:0000256" key="2">
    <source>
        <dbReference type="ARBA" id="ARBA00008079"/>
    </source>
</evidence>
<evidence type="ECO:0000256" key="1">
    <source>
        <dbReference type="ARBA" id="ARBA00004651"/>
    </source>
</evidence>
<feature type="transmembrane region" description="Helical" evidence="17">
    <location>
        <begin position="53"/>
        <end position="73"/>
    </location>
</feature>
<dbReference type="Pfam" id="PF03626">
    <property type="entry name" value="COX4_pro"/>
    <property type="match status" value="1"/>
</dbReference>
<dbReference type="GO" id="GO:0019646">
    <property type="term" value="P:aerobic electron transport chain"/>
    <property type="evidence" value="ECO:0007669"/>
    <property type="project" value="TreeGrafter"/>
</dbReference>
<dbReference type="PANTHER" id="PTHR36835">
    <property type="entry name" value="CYTOCHROME BO(3) UBIQUINOL OXIDASE SUBUNIT 4"/>
    <property type="match status" value="1"/>
</dbReference>
<evidence type="ECO:0000256" key="15">
    <source>
        <dbReference type="ARBA" id="ARBA00031887"/>
    </source>
</evidence>
<gene>
    <name evidence="18" type="ORF">F0357_09260</name>
</gene>
<evidence type="ECO:0000256" key="13">
    <source>
        <dbReference type="ARBA" id="ARBA00030071"/>
    </source>
</evidence>
<proteinExistence type="inferred from homology"/>